<reference evidence="1" key="1">
    <citation type="journal article" date="2023" name="IMA Fungus">
        <title>Comparative genomic study of the Penicillium genus elucidates a diverse pangenome and 15 lateral gene transfer events.</title>
        <authorList>
            <person name="Petersen C."/>
            <person name="Sorensen T."/>
            <person name="Nielsen M.R."/>
            <person name="Sondergaard T.E."/>
            <person name="Sorensen J.L."/>
            <person name="Fitzpatrick D.A."/>
            <person name="Frisvad J.C."/>
            <person name="Nielsen K.L."/>
        </authorList>
    </citation>
    <scope>NUCLEOTIDE SEQUENCE</scope>
    <source>
        <strain evidence="1">IBT 12815</strain>
    </source>
</reference>
<name>A0AAD6GXT0_9EURO</name>
<comment type="caution">
    <text evidence="1">The sequence shown here is derived from an EMBL/GenBank/DDBJ whole genome shotgun (WGS) entry which is preliminary data.</text>
</comment>
<accession>A0AAD6GXT0</accession>
<protein>
    <recommendedName>
        <fullName evidence="3">Terpenoid synthase</fullName>
    </recommendedName>
</protein>
<sequence>MGVRNYTISQHHRAVAPTGRIHLPVNVTGNIPNYKRLNEWPVIKSCEIALGIRDVSLQLKIPHYDIVPFNPAPPSAVIYSHANFKASIHPEKAGNTKDFYERCFSEAAAINLFFPDIRSEGIRICMTAWLAANCAADDILEAMPPAAAMFALKEAILKLQGKRSDVSPTNKVASILCFFQEYCIQHLRLCENTARELSGDICDMCYGLLDELRFRQGILPNNLETYLQFRGRTMGIHPFFTLIRTLHEPVKEEYLAGLRNLQAGVSLILGLQNDLVGLEKDRRNGETMNAVLVSLKEQAGIDVGHMNMILPRTYQDVCDIHNLCVSAAVEMHEGLHASLNGDSHDPILETAILAFADTHLKWCVSSKRYQAKVE</sequence>
<evidence type="ECO:0000313" key="2">
    <source>
        <dbReference type="Proteomes" id="UP001213799"/>
    </source>
</evidence>
<dbReference type="AlphaFoldDB" id="A0AAD6GXT0"/>
<gene>
    <name evidence="1" type="ORF">N7537_010109</name>
</gene>
<reference evidence="1" key="2">
    <citation type="submission" date="2023-01" db="EMBL/GenBank/DDBJ databases">
        <authorList>
            <person name="Petersen C."/>
        </authorList>
    </citation>
    <scope>NUCLEOTIDE SEQUENCE</scope>
    <source>
        <strain evidence="1">IBT 12815</strain>
    </source>
</reference>
<keyword evidence="2" id="KW-1185">Reference proteome</keyword>
<dbReference type="RefSeq" id="XP_056749831.1">
    <property type="nucleotide sequence ID" value="XM_056901163.1"/>
</dbReference>
<dbReference type="EMBL" id="JAQJAE010000005">
    <property type="protein sequence ID" value="KAJ5593205.1"/>
    <property type="molecule type" value="Genomic_DNA"/>
</dbReference>
<dbReference type="Proteomes" id="UP001213799">
    <property type="component" value="Unassembled WGS sequence"/>
</dbReference>
<dbReference type="Gene3D" id="1.10.600.10">
    <property type="entry name" value="Farnesyl Diphosphate Synthase"/>
    <property type="match status" value="1"/>
</dbReference>
<evidence type="ECO:0000313" key="1">
    <source>
        <dbReference type="EMBL" id="KAJ5593205.1"/>
    </source>
</evidence>
<evidence type="ECO:0008006" key="3">
    <source>
        <dbReference type="Google" id="ProtNLM"/>
    </source>
</evidence>
<dbReference type="GeneID" id="81591405"/>
<proteinExistence type="predicted"/>
<dbReference type="InterPro" id="IPR008949">
    <property type="entry name" value="Isoprenoid_synthase_dom_sf"/>
</dbReference>
<dbReference type="SUPFAM" id="SSF48576">
    <property type="entry name" value="Terpenoid synthases"/>
    <property type="match status" value="1"/>
</dbReference>
<organism evidence="1 2">
    <name type="scientific">Penicillium hordei</name>
    <dbReference type="NCBI Taxonomy" id="40994"/>
    <lineage>
        <taxon>Eukaryota</taxon>
        <taxon>Fungi</taxon>
        <taxon>Dikarya</taxon>
        <taxon>Ascomycota</taxon>
        <taxon>Pezizomycotina</taxon>
        <taxon>Eurotiomycetes</taxon>
        <taxon>Eurotiomycetidae</taxon>
        <taxon>Eurotiales</taxon>
        <taxon>Aspergillaceae</taxon>
        <taxon>Penicillium</taxon>
    </lineage>
</organism>
<dbReference type="Pfam" id="PF19086">
    <property type="entry name" value="Terpene_syn_C_2"/>
    <property type="match status" value="1"/>
</dbReference>